<dbReference type="Pfam" id="PF08617">
    <property type="entry name" value="CGI-121"/>
    <property type="match status" value="1"/>
</dbReference>
<dbReference type="GO" id="GO:0002949">
    <property type="term" value="P:tRNA threonylcarbamoyladenosine modification"/>
    <property type="evidence" value="ECO:0007669"/>
    <property type="project" value="TreeGrafter"/>
</dbReference>
<dbReference type="OrthoDB" id="329139at2759"/>
<evidence type="ECO:0000256" key="1">
    <source>
        <dbReference type="ARBA" id="ARBA00004123"/>
    </source>
</evidence>
<accession>A0A0M3KI35</accession>
<evidence type="ECO:0000256" key="6">
    <source>
        <dbReference type="SAM" id="Phobius"/>
    </source>
</evidence>
<keyword evidence="3" id="KW-0819">tRNA processing</keyword>
<evidence type="ECO:0000313" key="7">
    <source>
        <dbReference type="EMBL" id="VDK73820.1"/>
    </source>
</evidence>
<protein>
    <submittedName>
        <fullName evidence="9">EKC/KEOPS complex subunit TPRKB (inferred by orthology to a human protein)</fullName>
    </submittedName>
</protein>
<dbReference type="Gene3D" id="3.30.2380.10">
    <property type="entry name" value="CGI121/TPRKB"/>
    <property type="match status" value="1"/>
</dbReference>
<proteinExistence type="inferred from homology"/>
<gene>
    <name evidence="7" type="ORF">ASIM_LOCUS20031</name>
</gene>
<dbReference type="PANTHER" id="PTHR15840">
    <property type="entry name" value="CGI-121 FAMILY MEMBER"/>
    <property type="match status" value="1"/>
</dbReference>
<evidence type="ECO:0000256" key="4">
    <source>
        <dbReference type="ARBA" id="ARBA00023242"/>
    </source>
</evidence>
<keyword evidence="6" id="KW-0472">Membrane</keyword>
<evidence type="ECO:0000313" key="8">
    <source>
        <dbReference type="Proteomes" id="UP000267096"/>
    </source>
</evidence>
<dbReference type="AlphaFoldDB" id="A0A0M3KI35"/>
<sequence length="123" mass="14297">MKLGLSRLYELQPDPYDCSQKNNLRVCLFADVKNSAELRDGLRGGRFEAALVRPELILETFIVLAAANRALHQAAHNRLSTRSLHAELIYSLSPNRNVIYFYYILLFLLFLLFIIIIYIIYYL</sequence>
<dbReference type="EMBL" id="UYRR01038536">
    <property type="protein sequence ID" value="VDK73820.1"/>
    <property type="molecule type" value="Genomic_DNA"/>
</dbReference>
<evidence type="ECO:0000256" key="5">
    <source>
        <dbReference type="RuleBase" id="RU004398"/>
    </source>
</evidence>
<keyword evidence="8" id="KW-1185">Reference proteome</keyword>
<evidence type="ECO:0000256" key="2">
    <source>
        <dbReference type="ARBA" id="ARBA00005546"/>
    </source>
</evidence>
<comment type="subcellular location">
    <subcellularLocation>
        <location evidence="1">Nucleus</location>
    </subcellularLocation>
</comment>
<reference evidence="7 8" key="2">
    <citation type="submission" date="2018-11" db="EMBL/GenBank/DDBJ databases">
        <authorList>
            <consortium name="Pathogen Informatics"/>
        </authorList>
    </citation>
    <scope>NUCLEOTIDE SEQUENCE [LARGE SCALE GENOMIC DNA]</scope>
</reference>
<dbReference type="PANTHER" id="PTHR15840:SF10">
    <property type="entry name" value="EKC_KEOPS COMPLEX SUBUNIT TPRKB"/>
    <property type="match status" value="1"/>
</dbReference>
<evidence type="ECO:0000256" key="3">
    <source>
        <dbReference type="ARBA" id="ARBA00022694"/>
    </source>
</evidence>
<dbReference type="Proteomes" id="UP000267096">
    <property type="component" value="Unassembled WGS sequence"/>
</dbReference>
<keyword evidence="4 5" id="KW-0539">Nucleus</keyword>
<feature type="transmembrane region" description="Helical" evidence="6">
    <location>
        <begin position="100"/>
        <end position="121"/>
    </location>
</feature>
<name>A0A0M3KI35_ANISI</name>
<dbReference type="SUPFAM" id="SSF143870">
    <property type="entry name" value="PF0523-like"/>
    <property type="match status" value="1"/>
</dbReference>
<evidence type="ECO:0000313" key="9">
    <source>
        <dbReference type="WBParaSite" id="ASIM_0002065201-mRNA-1"/>
    </source>
</evidence>
<dbReference type="GO" id="GO:0000408">
    <property type="term" value="C:EKC/KEOPS complex"/>
    <property type="evidence" value="ECO:0007669"/>
    <property type="project" value="TreeGrafter"/>
</dbReference>
<comment type="similarity">
    <text evidence="2 5">Belongs to the CGI121/TPRKB family.</text>
</comment>
<dbReference type="InterPro" id="IPR036504">
    <property type="entry name" value="CGI121/TPRKB_sf"/>
</dbReference>
<dbReference type="GO" id="GO:0005634">
    <property type="term" value="C:nucleus"/>
    <property type="evidence" value="ECO:0007669"/>
    <property type="project" value="UniProtKB-SubCell"/>
</dbReference>
<dbReference type="GO" id="GO:0005829">
    <property type="term" value="C:cytosol"/>
    <property type="evidence" value="ECO:0007669"/>
    <property type="project" value="TreeGrafter"/>
</dbReference>
<keyword evidence="6" id="KW-0812">Transmembrane</keyword>
<keyword evidence="6" id="KW-1133">Transmembrane helix</keyword>
<dbReference type="InterPro" id="IPR013926">
    <property type="entry name" value="CGI121/TPRKB"/>
</dbReference>
<dbReference type="WBParaSite" id="ASIM_0002065201-mRNA-1">
    <property type="protein sequence ID" value="ASIM_0002065201-mRNA-1"/>
    <property type="gene ID" value="ASIM_0002065201"/>
</dbReference>
<reference evidence="9" key="1">
    <citation type="submission" date="2017-02" db="UniProtKB">
        <authorList>
            <consortium name="WormBaseParasite"/>
        </authorList>
    </citation>
    <scope>IDENTIFICATION</scope>
</reference>
<organism evidence="9">
    <name type="scientific">Anisakis simplex</name>
    <name type="common">Herring worm</name>
    <dbReference type="NCBI Taxonomy" id="6269"/>
    <lineage>
        <taxon>Eukaryota</taxon>
        <taxon>Metazoa</taxon>
        <taxon>Ecdysozoa</taxon>
        <taxon>Nematoda</taxon>
        <taxon>Chromadorea</taxon>
        <taxon>Rhabditida</taxon>
        <taxon>Spirurina</taxon>
        <taxon>Ascaridomorpha</taxon>
        <taxon>Ascaridoidea</taxon>
        <taxon>Anisakidae</taxon>
        <taxon>Anisakis</taxon>
        <taxon>Anisakis simplex complex</taxon>
    </lineage>
</organism>